<evidence type="ECO:0000259" key="1">
    <source>
        <dbReference type="Pfam" id="PF01909"/>
    </source>
</evidence>
<dbReference type="Pfam" id="PF01909">
    <property type="entry name" value="NTP_transf_2"/>
    <property type="match status" value="1"/>
</dbReference>
<dbReference type="CDD" id="cd05403">
    <property type="entry name" value="NT_KNTase_like"/>
    <property type="match status" value="1"/>
</dbReference>
<name>A0A3B1E5D1_9ZZZZ</name>
<accession>A0A3B1E5D1</accession>
<reference evidence="2" key="1">
    <citation type="submission" date="2018-06" db="EMBL/GenBank/DDBJ databases">
        <authorList>
            <person name="Zhirakovskaya E."/>
        </authorList>
    </citation>
    <scope>NUCLEOTIDE SEQUENCE</scope>
</reference>
<sequence>MAQRTILKALDRKKINAFLELLDQRKVKVSRAIIFGSHAKGKAGKDSDIDIAVVSKQFGKDSLKEMFMLREIALKIDSQIEPIPLTPQDFKDQYSTLIQEINQYGVDYSIVN</sequence>
<dbReference type="InterPro" id="IPR002934">
    <property type="entry name" value="Polymerase_NTP_transf_dom"/>
</dbReference>
<dbReference type="GO" id="GO:0016779">
    <property type="term" value="F:nucleotidyltransferase activity"/>
    <property type="evidence" value="ECO:0007669"/>
    <property type="project" value="InterPro"/>
</dbReference>
<dbReference type="SUPFAM" id="SSF81301">
    <property type="entry name" value="Nucleotidyltransferase"/>
    <property type="match status" value="1"/>
</dbReference>
<evidence type="ECO:0000313" key="2">
    <source>
        <dbReference type="EMBL" id="VAX38067.1"/>
    </source>
</evidence>
<feature type="domain" description="Polymerase nucleotidyl transferase" evidence="1">
    <location>
        <begin position="20"/>
        <end position="77"/>
    </location>
</feature>
<proteinExistence type="predicted"/>
<dbReference type="EMBL" id="UOGJ01000150">
    <property type="protein sequence ID" value="VAX38067.1"/>
    <property type="molecule type" value="Genomic_DNA"/>
</dbReference>
<dbReference type="PANTHER" id="PTHR43449">
    <property type="entry name" value="NUCLEOTIDYLTRANSFERASE"/>
    <property type="match status" value="1"/>
</dbReference>
<gene>
    <name evidence="2" type="ORF">MNBD_UNCLBAC01-1336</name>
</gene>
<protein>
    <recommendedName>
        <fullName evidence="1">Polymerase nucleotidyl transferase domain-containing protein</fullName>
    </recommendedName>
</protein>
<dbReference type="PANTHER" id="PTHR43449:SF1">
    <property type="entry name" value="POLYMERASE BETA NUCLEOTIDYLTRANSFERASE DOMAIN-CONTAINING PROTEIN"/>
    <property type="match status" value="1"/>
</dbReference>
<dbReference type="InterPro" id="IPR043519">
    <property type="entry name" value="NT_sf"/>
</dbReference>
<dbReference type="AlphaFoldDB" id="A0A3B1E5D1"/>
<organism evidence="2">
    <name type="scientific">hydrothermal vent metagenome</name>
    <dbReference type="NCBI Taxonomy" id="652676"/>
    <lineage>
        <taxon>unclassified sequences</taxon>
        <taxon>metagenomes</taxon>
        <taxon>ecological metagenomes</taxon>
    </lineage>
</organism>
<dbReference type="Gene3D" id="3.30.460.10">
    <property type="entry name" value="Beta Polymerase, domain 2"/>
    <property type="match status" value="1"/>
</dbReference>